<comment type="function">
    <text evidence="16">Catalyzes the phosphorylation of pantothenate (Pan), the first step in CoA biosynthesis.</text>
</comment>
<comment type="pathway">
    <text evidence="4 16">Cofactor biosynthesis; coenzyme A biosynthesis; CoA from (R)-pantothenate: step 1/5.</text>
</comment>
<feature type="binding site" evidence="16">
    <location>
        <begin position="94"/>
        <end position="97"/>
    </location>
    <ligand>
        <name>substrate</name>
    </ligand>
</feature>
<dbReference type="NCBIfam" id="TIGR00671">
    <property type="entry name" value="baf"/>
    <property type="match status" value="1"/>
</dbReference>
<keyword evidence="12 16" id="KW-0630">Potassium</keyword>
<evidence type="ECO:0000256" key="8">
    <source>
        <dbReference type="ARBA" id="ARBA00022679"/>
    </source>
</evidence>
<dbReference type="EC" id="2.7.1.33" evidence="6 16"/>
<feature type="binding site" evidence="16">
    <location>
        <begin position="6"/>
        <end position="13"/>
    </location>
    <ligand>
        <name>ATP</name>
        <dbReference type="ChEBI" id="CHEBI:30616"/>
    </ligand>
</feature>
<evidence type="ECO:0000256" key="15">
    <source>
        <dbReference type="ARBA" id="ARBA00040883"/>
    </source>
</evidence>
<keyword evidence="16" id="KW-0479">Metal-binding</keyword>
<dbReference type="HAMAP" id="MF_01274">
    <property type="entry name" value="Pantothen_kinase_3"/>
    <property type="match status" value="1"/>
</dbReference>
<evidence type="ECO:0000256" key="11">
    <source>
        <dbReference type="ARBA" id="ARBA00022840"/>
    </source>
</evidence>
<dbReference type="RefSeq" id="WP_097553327.1">
    <property type="nucleotide sequence ID" value="NZ_PCMW01000008.1"/>
</dbReference>
<evidence type="ECO:0000256" key="6">
    <source>
        <dbReference type="ARBA" id="ARBA00012102"/>
    </source>
</evidence>
<dbReference type="GO" id="GO:0005524">
    <property type="term" value="F:ATP binding"/>
    <property type="evidence" value="ECO:0007669"/>
    <property type="project" value="UniProtKB-UniRule"/>
</dbReference>
<evidence type="ECO:0000256" key="12">
    <source>
        <dbReference type="ARBA" id="ARBA00022958"/>
    </source>
</evidence>
<name>A0A2H3KQJ1_9FLAO</name>
<evidence type="ECO:0000256" key="3">
    <source>
        <dbReference type="ARBA" id="ARBA00004496"/>
    </source>
</evidence>
<evidence type="ECO:0000256" key="4">
    <source>
        <dbReference type="ARBA" id="ARBA00005225"/>
    </source>
</evidence>
<dbReference type="SUPFAM" id="SSF53067">
    <property type="entry name" value="Actin-like ATPase domain"/>
    <property type="match status" value="2"/>
</dbReference>
<keyword evidence="7 16" id="KW-0963">Cytoplasm</keyword>
<proteinExistence type="inferred from homology"/>
<feature type="binding site" evidence="16">
    <location>
        <position position="117"/>
    </location>
    <ligand>
        <name>K(+)</name>
        <dbReference type="ChEBI" id="CHEBI:29103"/>
    </ligand>
</feature>
<dbReference type="GO" id="GO:0015937">
    <property type="term" value="P:coenzyme A biosynthetic process"/>
    <property type="evidence" value="ECO:0007669"/>
    <property type="project" value="UniProtKB-UniRule"/>
</dbReference>
<dbReference type="GO" id="GO:0046872">
    <property type="term" value="F:metal ion binding"/>
    <property type="evidence" value="ECO:0007669"/>
    <property type="project" value="UniProtKB-KW"/>
</dbReference>
<accession>A0A2H3KQJ1</accession>
<dbReference type="Proteomes" id="UP000220828">
    <property type="component" value="Unassembled WGS sequence"/>
</dbReference>
<protein>
    <recommendedName>
        <fullName evidence="15 16">Type III pantothenate kinase</fullName>
        <ecNumber evidence="6 16">2.7.1.33</ecNumber>
    </recommendedName>
    <alternativeName>
        <fullName evidence="16">PanK-III</fullName>
    </alternativeName>
    <alternativeName>
        <fullName evidence="16">Pantothenic acid kinase</fullName>
    </alternativeName>
</protein>
<evidence type="ECO:0000256" key="9">
    <source>
        <dbReference type="ARBA" id="ARBA00022741"/>
    </source>
</evidence>
<keyword evidence="9 16" id="KW-0547">Nucleotide-binding</keyword>
<dbReference type="Gene3D" id="3.30.420.40">
    <property type="match status" value="2"/>
</dbReference>
<keyword evidence="10 16" id="KW-0418">Kinase</keyword>
<evidence type="ECO:0000256" key="14">
    <source>
        <dbReference type="ARBA" id="ARBA00038036"/>
    </source>
</evidence>
<dbReference type="PANTHER" id="PTHR34265">
    <property type="entry name" value="TYPE III PANTOTHENATE KINASE"/>
    <property type="match status" value="1"/>
</dbReference>
<keyword evidence="11 16" id="KW-0067">ATP-binding</keyword>
<comment type="catalytic activity">
    <reaction evidence="1 16">
        <text>(R)-pantothenate + ATP = (R)-4'-phosphopantothenate + ADP + H(+)</text>
        <dbReference type="Rhea" id="RHEA:16373"/>
        <dbReference type="ChEBI" id="CHEBI:10986"/>
        <dbReference type="ChEBI" id="CHEBI:15378"/>
        <dbReference type="ChEBI" id="CHEBI:29032"/>
        <dbReference type="ChEBI" id="CHEBI:30616"/>
        <dbReference type="ChEBI" id="CHEBI:456216"/>
        <dbReference type="EC" id="2.7.1.33"/>
    </reaction>
</comment>
<evidence type="ECO:0000256" key="1">
    <source>
        <dbReference type="ARBA" id="ARBA00001206"/>
    </source>
</evidence>
<dbReference type="EMBL" id="PCMW01000008">
    <property type="protein sequence ID" value="PDS26722.1"/>
    <property type="molecule type" value="Genomic_DNA"/>
</dbReference>
<dbReference type="NCBIfam" id="NF009853">
    <property type="entry name" value="PRK13320.1-5"/>
    <property type="match status" value="1"/>
</dbReference>
<organism evidence="17 18">
    <name type="scientific">Flavobacterium branchiophilum</name>
    <dbReference type="NCBI Taxonomy" id="55197"/>
    <lineage>
        <taxon>Bacteria</taxon>
        <taxon>Pseudomonadati</taxon>
        <taxon>Bacteroidota</taxon>
        <taxon>Flavobacteriia</taxon>
        <taxon>Flavobacteriales</taxon>
        <taxon>Flavobacteriaceae</taxon>
        <taxon>Flavobacterium</taxon>
    </lineage>
</organism>
<comment type="similarity">
    <text evidence="14 16">Belongs to the type III pantothenate kinase family.</text>
</comment>
<dbReference type="UniPathway" id="UPA00241">
    <property type="reaction ID" value="UER00352"/>
</dbReference>
<comment type="cofactor">
    <cofactor evidence="2">
        <name>K(+)</name>
        <dbReference type="ChEBI" id="CHEBI:29103"/>
    </cofactor>
</comment>
<evidence type="ECO:0000256" key="10">
    <source>
        <dbReference type="ARBA" id="ARBA00022777"/>
    </source>
</evidence>
<feature type="binding site" evidence="16">
    <location>
        <position position="120"/>
    </location>
    <ligand>
        <name>ATP</name>
        <dbReference type="ChEBI" id="CHEBI:30616"/>
    </ligand>
</feature>
<feature type="binding site" evidence="16">
    <location>
        <position position="87"/>
    </location>
    <ligand>
        <name>substrate</name>
    </ligand>
</feature>
<keyword evidence="13 16" id="KW-0173">Coenzyme A biosynthesis</keyword>
<comment type="subcellular location">
    <subcellularLocation>
        <location evidence="3 16">Cytoplasm</location>
    </subcellularLocation>
</comment>
<sequence length="244" mass="27540">MLLALDIGNTRIKVAVFQEDRIVFIESFESKIFLNNIENILNSYPKITDMVVSSVGKWAENDFLTLKSKVKICFLDQNISFPFQNCYQTPQTVGIDRLVLSAGAVLQFPNQNRLIIDAGTCVTYDFVDEHNRYFGGAISPGFRLRYESLNNYTAKLPLLTLQAPDDWIGNSTTAAIHSGVVNGMIYEIDGFINQYLAKYANFIIILTGGDANFLAKRLKNTIFANSNFLLESLNQTFQYINKND</sequence>
<dbReference type="OrthoDB" id="9804707at2"/>
<keyword evidence="8 16" id="KW-0808">Transferase</keyword>
<dbReference type="InterPro" id="IPR043129">
    <property type="entry name" value="ATPase_NBD"/>
</dbReference>
<comment type="cofactor">
    <cofactor evidence="16">
        <name>NH4(+)</name>
        <dbReference type="ChEBI" id="CHEBI:28938"/>
    </cofactor>
    <cofactor evidence="16">
        <name>K(+)</name>
        <dbReference type="ChEBI" id="CHEBI:29103"/>
    </cofactor>
    <text evidence="16">A monovalent cation. Ammonium or potassium.</text>
</comment>
<evidence type="ECO:0000313" key="17">
    <source>
        <dbReference type="EMBL" id="PDS26722.1"/>
    </source>
</evidence>
<dbReference type="GO" id="GO:0005737">
    <property type="term" value="C:cytoplasm"/>
    <property type="evidence" value="ECO:0007669"/>
    <property type="project" value="UniProtKB-SubCell"/>
</dbReference>
<dbReference type="PANTHER" id="PTHR34265:SF1">
    <property type="entry name" value="TYPE III PANTOTHENATE KINASE"/>
    <property type="match status" value="1"/>
</dbReference>
<evidence type="ECO:0000256" key="5">
    <source>
        <dbReference type="ARBA" id="ARBA00011738"/>
    </source>
</evidence>
<evidence type="ECO:0000256" key="2">
    <source>
        <dbReference type="ARBA" id="ARBA00001958"/>
    </source>
</evidence>
<feature type="active site" description="Proton acceptor" evidence="16">
    <location>
        <position position="96"/>
    </location>
</feature>
<comment type="caution">
    <text evidence="17">The sequence shown here is derived from an EMBL/GenBank/DDBJ whole genome shotgun (WGS) entry which is preliminary data.</text>
</comment>
<dbReference type="InterPro" id="IPR004619">
    <property type="entry name" value="Type_III_PanK"/>
</dbReference>
<feature type="binding site" evidence="16">
    <location>
        <position position="172"/>
    </location>
    <ligand>
        <name>substrate</name>
    </ligand>
</feature>
<evidence type="ECO:0000256" key="7">
    <source>
        <dbReference type="ARBA" id="ARBA00022490"/>
    </source>
</evidence>
<evidence type="ECO:0000256" key="13">
    <source>
        <dbReference type="ARBA" id="ARBA00022993"/>
    </source>
</evidence>
<gene>
    <name evidence="16" type="primary">coaX</name>
    <name evidence="17" type="ORF">B0A77_01685</name>
</gene>
<dbReference type="AlphaFoldDB" id="A0A2H3KQJ1"/>
<evidence type="ECO:0000313" key="18">
    <source>
        <dbReference type="Proteomes" id="UP000220828"/>
    </source>
</evidence>
<evidence type="ECO:0000256" key="16">
    <source>
        <dbReference type="HAMAP-Rule" id="MF_01274"/>
    </source>
</evidence>
<dbReference type="CDD" id="cd24015">
    <property type="entry name" value="ASKHA_NBD_PanK-III"/>
    <property type="match status" value="1"/>
</dbReference>
<comment type="subunit">
    <text evidence="5 16">Homodimer.</text>
</comment>
<reference evidence="17 18" key="1">
    <citation type="submission" date="2017-09" db="EMBL/GenBank/DDBJ databases">
        <title>Whole genomes of Flavobacteriaceae.</title>
        <authorList>
            <person name="Stine C."/>
            <person name="Li C."/>
            <person name="Tadesse D."/>
        </authorList>
    </citation>
    <scope>NUCLEOTIDE SEQUENCE [LARGE SCALE GENOMIC DNA]</scope>
    <source>
        <strain evidence="17 18">ATCC 35036</strain>
    </source>
</reference>
<dbReference type="Pfam" id="PF03309">
    <property type="entry name" value="Pan_kinase"/>
    <property type="match status" value="1"/>
</dbReference>
<dbReference type="GO" id="GO:0004594">
    <property type="term" value="F:pantothenate kinase activity"/>
    <property type="evidence" value="ECO:0007669"/>
    <property type="project" value="UniProtKB-UniRule"/>
</dbReference>